<sequence>MSALSKSLQVSFEILNELYTAVGAGVLGMMVLLQHGFQSHQTIKTLCVVGVTTASLIYTFSREKQKLVANKKKVVIITGCDSGLGFSLAQHASKCGFTVIATFLSLDSKGSKEIKRLYGGYIIQIQLDITDSNSIQNAVQTLEHYFSKNPDYSFHALVNNAGVMVFGEFEWQTERLIKQQIEVNLLGTFKLTNAFCHLLRKHKGRLITVSSHCALANLPGLTVYGATKAALSSWNDGLRIEMAKYGVRIITFIPGSFTTESSIMSRQLQNVQEMHDNFTEEQHRFYSDYFKRYNIYLSFITSPPEPQKIQDENLYKTFEDTLLDENPDYVYKHEPLRYKIYHFFFKYSPLVLRDYLITKFMQMPDYKSDTPSDDDFEDINVETD</sequence>
<dbReference type="PANTHER" id="PTHR43313">
    <property type="entry name" value="SHORT-CHAIN DEHYDROGENASE/REDUCTASE FAMILY 9C"/>
    <property type="match status" value="1"/>
</dbReference>
<protein>
    <submittedName>
        <fullName evidence="3">Uncharacterized protein</fullName>
    </submittedName>
</protein>
<reference evidence="3" key="1">
    <citation type="submission" date="2022-01" db="EMBL/GenBank/DDBJ databases">
        <authorList>
            <person name="King R."/>
        </authorList>
    </citation>
    <scope>NUCLEOTIDE SEQUENCE</scope>
</reference>
<dbReference type="EMBL" id="OU892287">
    <property type="protein sequence ID" value="CAG9762118.1"/>
    <property type="molecule type" value="Genomic_DNA"/>
</dbReference>
<dbReference type="Proteomes" id="UP001152799">
    <property type="component" value="Chromosome 11"/>
</dbReference>
<dbReference type="OrthoDB" id="294295at2759"/>
<evidence type="ECO:0000256" key="1">
    <source>
        <dbReference type="ARBA" id="ARBA00023002"/>
    </source>
</evidence>
<dbReference type="InterPro" id="IPR020904">
    <property type="entry name" value="Sc_DH/Rdtase_CS"/>
</dbReference>
<evidence type="ECO:0000313" key="3">
    <source>
        <dbReference type="EMBL" id="CAG9762118.1"/>
    </source>
</evidence>
<dbReference type="PROSITE" id="PS00061">
    <property type="entry name" value="ADH_SHORT"/>
    <property type="match status" value="1"/>
</dbReference>
<proteinExistence type="inferred from homology"/>
<dbReference type="SUPFAM" id="SSF51735">
    <property type="entry name" value="NAD(P)-binding Rossmann-fold domains"/>
    <property type="match status" value="1"/>
</dbReference>
<dbReference type="InterPro" id="IPR002347">
    <property type="entry name" value="SDR_fam"/>
</dbReference>
<evidence type="ECO:0000313" key="4">
    <source>
        <dbReference type="Proteomes" id="UP001152799"/>
    </source>
</evidence>
<evidence type="ECO:0000256" key="2">
    <source>
        <dbReference type="RuleBase" id="RU000363"/>
    </source>
</evidence>
<dbReference type="InterPro" id="IPR036291">
    <property type="entry name" value="NAD(P)-bd_dom_sf"/>
</dbReference>
<keyword evidence="1" id="KW-0560">Oxidoreductase</keyword>
<dbReference type="GO" id="GO:0016491">
    <property type="term" value="F:oxidoreductase activity"/>
    <property type="evidence" value="ECO:0007669"/>
    <property type="project" value="UniProtKB-KW"/>
</dbReference>
<dbReference type="PRINTS" id="PR00081">
    <property type="entry name" value="GDHRDH"/>
</dbReference>
<dbReference type="PRINTS" id="PR00080">
    <property type="entry name" value="SDRFAMILY"/>
</dbReference>
<comment type="similarity">
    <text evidence="2">Belongs to the short-chain dehydrogenases/reductases (SDR) family.</text>
</comment>
<dbReference type="Pfam" id="PF00106">
    <property type="entry name" value="adh_short"/>
    <property type="match status" value="1"/>
</dbReference>
<dbReference type="AlphaFoldDB" id="A0A9N9MGF3"/>
<dbReference type="Gene3D" id="3.40.50.720">
    <property type="entry name" value="NAD(P)-binding Rossmann-like Domain"/>
    <property type="match status" value="1"/>
</dbReference>
<gene>
    <name evidence="3" type="ORF">CEUTPL_LOCUS2802</name>
</gene>
<name>A0A9N9MGF3_9CUCU</name>
<dbReference type="PANTHER" id="PTHR43313:SF36">
    <property type="entry name" value="D-BETA-HYDROXYBUTYRATE DEHYDROGENASE, MITOCHONDRIAL"/>
    <property type="match status" value="1"/>
</dbReference>
<dbReference type="GO" id="GO:0008202">
    <property type="term" value="P:steroid metabolic process"/>
    <property type="evidence" value="ECO:0007669"/>
    <property type="project" value="TreeGrafter"/>
</dbReference>
<organism evidence="3 4">
    <name type="scientific">Ceutorhynchus assimilis</name>
    <name type="common">cabbage seed weevil</name>
    <dbReference type="NCBI Taxonomy" id="467358"/>
    <lineage>
        <taxon>Eukaryota</taxon>
        <taxon>Metazoa</taxon>
        <taxon>Ecdysozoa</taxon>
        <taxon>Arthropoda</taxon>
        <taxon>Hexapoda</taxon>
        <taxon>Insecta</taxon>
        <taxon>Pterygota</taxon>
        <taxon>Neoptera</taxon>
        <taxon>Endopterygota</taxon>
        <taxon>Coleoptera</taxon>
        <taxon>Polyphaga</taxon>
        <taxon>Cucujiformia</taxon>
        <taxon>Curculionidae</taxon>
        <taxon>Ceutorhynchinae</taxon>
        <taxon>Ceutorhynchus</taxon>
    </lineage>
</organism>
<keyword evidence="4" id="KW-1185">Reference proteome</keyword>
<accession>A0A9N9MGF3</accession>